<protein>
    <submittedName>
        <fullName evidence="1">Uncharacterized protein</fullName>
    </submittedName>
</protein>
<accession>A0A9W8ZTX7</accession>
<dbReference type="Proteomes" id="UP001150238">
    <property type="component" value="Unassembled WGS sequence"/>
</dbReference>
<dbReference type="AlphaFoldDB" id="A0A9W8ZTX7"/>
<reference evidence="1" key="2">
    <citation type="journal article" date="2023" name="Proc. Natl. Acad. Sci. U.S.A.">
        <title>A global phylogenomic analysis of the shiitake genus Lentinula.</title>
        <authorList>
            <person name="Sierra-Patev S."/>
            <person name="Min B."/>
            <person name="Naranjo-Ortiz M."/>
            <person name="Looney B."/>
            <person name="Konkel Z."/>
            <person name="Slot J.C."/>
            <person name="Sakamoto Y."/>
            <person name="Steenwyk J.L."/>
            <person name="Rokas A."/>
            <person name="Carro J."/>
            <person name="Camarero S."/>
            <person name="Ferreira P."/>
            <person name="Molpeceres G."/>
            <person name="Ruiz-Duenas F.J."/>
            <person name="Serrano A."/>
            <person name="Henrissat B."/>
            <person name="Drula E."/>
            <person name="Hughes K.W."/>
            <person name="Mata J.L."/>
            <person name="Ishikawa N.K."/>
            <person name="Vargas-Isla R."/>
            <person name="Ushijima S."/>
            <person name="Smith C.A."/>
            <person name="Donoghue J."/>
            <person name="Ahrendt S."/>
            <person name="Andreopoulos W."/>
            <person name="He G."/>
            <person name="LaButti K."/>
            <person name="Lipzen A."/>
            <person name="Ng V."/>
            <person name="Riley R."/>
            <person name="Sandor L."/>
            <person name="Barry K."/>
            <person name="Martinez A.T."/>
            <person name="Xiao Y."/>
            <person name="Gibbons J.G."/>
            <person name="Terashima K."/>
            <person name="Grigoriev I.V."/>
            <person name="Hibbett D."/>
        </authorList>
    </citation>
    <scope>NUCLEOTIDE SEQUENCE</scope>
    <source>
        <strain evidence="1">Sp2 HRB7682 ss15</strain>
    </source>
</reference>
<evidence type="ECO:0000313" key="2">
    <source>
        <dbReference type="Proteomes" id="UP001150238"/>
    </source>
</evidence>
<sequence length="85" mass="9929">MVLVEFQLPIAVSLLFSIFLLLPPVQRLCFPHPRLTPTHNPASSRFALLLHSLPSHSNPASPTVQKRYHERMSIRRRYARAWRRC</sequence>
<evidence type="ECO:0000313" key="1">
    <source>
        <dbReference type="EMBL" id="KAJ4465993.1"/>
    </source>
</evidence>
<comment type="caution">
    <text evidence="1">The sequence shown here is derived from an EMBL/GenBank/DDBJ whole genome shotgun (WGS) entry which is preliminary data.</text>
</comment>
<gene>
    <name evidence="1" type="ORF">C8J55DRAFT_527801</name>
</gene>
<name>A0A9W8ZTX7_9AGAR</name>
<organism evidence="1 2">
    <name type="scientific">Lentinula lateritia</name>
    <dbReference type="NCBI Taxonomy" id="40482"/>
    <lineage>
        <taxon>Eukaryota</taxon>
        <taxon>Fungi</taxon>
        <taxon>Dikarya</taxon>
        <taxon>Basidiomycota</taxon>
        <taxon>Agaricomycotina</taxon>
        <taxon>Agaricomycetes</taxon>
        <taxon>Agaricomycetidae</taxon>
        <taxon>Agaricales</taxon>
        <taxon>Marasmiineae</taxon>
        <taxon>Omphalotaceae</taxon>
        <taxon>Lentinula</taxon>
    </lineage>
</organism>
<proteinExistence type="predicted"/>
<reference evidence="1" key="1">
    <citation type="submission" date="2022-08" db="EMBL/GenBank/DDBJ databases">
        <authorList>
            <consortium name="DOE Joint Genome Institute"/>
            <person name="Min B."/>
            <person name="Riley R."/>
            <person name="Sierra-Patev S."/>
            <person name="Naranjo-Ortiz M."/>
            <person name="Looney B."/>
            <person name="Konkel Z."/>
            <person name="Slot J.C."/>
            <person name="Sakamoto Y."/>
            <person name="Steenwyk J.L."/>
            <person name="Rokas A."/>
            <person name="Carro J."/>
            <person name="Camarero S."/>
            <person name="Ferreira P."/>
            <person name="Molpeceres G."/>
            <person name="Ruiz-Duenas F.J."/>
            <person name="Serrano A."/>
            <person name="Henrissat B."/>
            <person name="Drula E."/>
            <person name="Hughes K.W."/>
            <person name="Mata J.L."/>
            <person name="Ishikawa N.K."/>
            <person name="Vargas-Isla R."/>
            <person name="Ushijima S."/>
            <person name="Smith C.A."/>
            <person name="Ahrendt S."/>
            <person name="Andreopoulos W."/>
            <person name="He G."/>
            <person name="Labutti K."/>
            <person name="Lipzen A."/>
            <person name="Ng V."/>
            <person name="Sandor L."/>
            <person name="Barry K."/>
            <person name="Martinez A.T."/>
            <person name="Xiao Y."/>
            <person name="Gibbons J.G."/>
            <person name="Terashima K."/>
            <person name="Hibbett D.S."/>
            <person name="Grigoriev I.V."/>
        </authorList>
    </citation>
    <scope>NUCLEOTIDE SEQUENCE</scope>
    <source>
        <strain evidence="1">Sp2 HRB7682 ss15</strain>
    </source>
</reference>
<dbReference type="EMBL" id="JANVFS010000047">
    <property type="protein sequence ID" value="KAJ4465993.1"/>
    <property type="molecule type" value="Genomic_DNA"/>
</dbReference>